<dbReference type="PANTHER" id="PTHR33803:SF3">
    <property type="entry name" value="BLL1974 PROTEIN"/>
    <property type="match status" value="1"/>
</dbReference>
<feature type="domain" description="Transposase InsH N-terminal" evidence="1">
    <location>
        <begin position="9"/>
        <end position="72"/>
    </location>
</feature>
<sequence>QPSLFSWVVQQHLDPEHPLLVLSGKIDWKGIDSVLAPYYARSGTGRPPKPTRLMVGLMILKHRFDLSDEEVVQ</sequence>
<name>T1B9R4_9ZZZZ</name>
<reference evidence="2" key="2">
    <citation type="journal article" date="2014" name="ISME J.">
        <title>Microbial stratification in low pH oxic and suboxic macroscopic growths along an acid mine drainage.</title>
        <authorList>
            <person name="Mendez-Garcia C."/>
            <person name="Mesa V."/>
            <person name="Sprenger R.R."/>
            <person name="Richter M."/>
            <person name="Diez M.S."/>
            <person name="Solano J."/>
            <person name="Bargiela R."/>
            <person name="Golyshina O.V."/>
            <person name="Manteca A."/>
            <person name="Ramos J.L."/>
            <person name="Gallego J.R."/>
            <person name="Llorente I."/>
            <person name="Martins Dos Santos V.A."/>
            <person name="Jensen O.N."/>
            <person name="Pelaez A.I."/>
            <person name="Sanchez J."/>
            <person name="Ferrer M."/>
        </authorList>
    </citation>
    <scope>NUCLEOTIDE SEQUENCE</scope>
</reference>
<feature type="non-terminal residue" evidence="2">
    <location>
        <position position="1"/>
    </location>
</feature>
<comment type="caution">
    <text evidence="2">The sequence shown here is derived from an EMBL/GenBank/DDBJ whole genome shotgun (WGS) entry which is preliminary data.</text>
</comment>
<proteinExistence type="predicted"/>
<dbReference type="InterPro" id="IPR008490">
    <property type="entry name" value="Transposase_InsH_N"/>
</dbReference>
<feature type="non-terminal residue" evidence="2">
    <location>
        <position position="73"/>
    </location>
</feature>
<reference evidence="2" key="1">
    <citation type="submission" date="2013-08" db="EMBL/GenBank/DDBJ databases">
        <authorList>
            <person name="Mendez C."/>
            <person name="Richter M."/>
            <person name="Ferrer M."/>
            <person name="Sanchez J."/>
        </authorList>
    </citation>
    <scope>NUCLEOTIDE SEQUENCE</scope>
</reference>
<dbReference type="AlphaFoldDB" id="T1B9R4"/>
<evidence type="ECO:0000259" key="1">
    <source>
        <dbReference type="Pfam" id="PF05598"/>
    </source>
</evidence>
<evidence type="ECO:0000313" key="2">
    <source>
        <dbReference type="EMBL" id="EQD69651.1"/>
    </source>
</evidence>
<gene>
    <name evidence="2" type="ORF">B1A_06785</name>
</gene>
<dbReference type="EMBL" id="AUZX01004918">
    <property type="protein sequence ID" value="EQD69651.1"/>
    <property type="molecule type" value="Genomic_DNA"/>
</dbReference>
<organism evidence="2">
    <name type="scientific">mine drainage metagenome</name>
    <dbReference type="NCBI Taxonomy" id="410659"/>
    <lineage>
        <taxon>unclassified sequences</taxon>
        <taxon>metagenomes</taxon>
        <taxon>ecological metagenomes</taxon>
    </lineage>
</organism>
<dbReference type="Pfam" id="PF05598">
    <property type="entry name" value="DUF772"/>
    <property type="match status" value="1"/>
</dbReference>
<accession>T1B9R4</accession>
<protein>
    <submittedName>
        <fullName evidence="2">Transposase</fullName>
    </submittedName>
</protein>
<dbReference type="PANTHER" id="PTHR33803">
    <property type="entry name" value="IS1478 TRANSPOSASE"/>
    <property type="match status" value="1"/>
</dbReference>